<keyword evidence="4" id="KW-1185">Reference proteome</keyword>
<feature type="compositionally biased region" description="Basic residues" evidence="1">
    <location>
        <begin position="18"/>
        <end position="27"/>
    </location>
</feature>
<gene>
    <name evidence="3" type="ORF">BO70DRAFT_360983</name>
</gene>
<evidence type="ECO:0000313" key="3">
    <source>
        <dbReference type="EMBL" id="PWY86166.1"/>
    </source>
</evidence>
<name>A0A317WI78_9EURO</name>
<evidence type="ECO:0000256" key="2">
    <source>
        <dbReference type="SAM" id="Phobius"/>
    </source>
</evidence>
<keyword evidence="2" id="KW-0812">Transmembrane</keyword>
<comment type="caution">
    <text evidence="3">The sequence shown here is derived from an EMBL/GenBank/DDBJ whole genome shotgun (WGS) entry which is preliminary data.</text>
</comment>
<dbReference type="Proteomes" id="UP000247233">
    <property type="component" value="Unassembled WGS sequence"/>
</dbReference>
<accession>A0A317WI78</accession>
<sequence length="73" mass="8051">MHGEDRQSLLAAAGERRRAMRHPERKARGVLKKQERLLWLYVAAALSTIGPVVVALLRSASAPYGVQSVTLSR</sequence>
<reference evidence="3 4" key="1">
    <citation type="submission" date="2016-12" db="EMBL/GenBank/DDBJ databases">
        <title>The genomes of Aspergillus section Nigri reveals drivers in fungal speciation.</title>
        <authorList>
            <consortium name="DOE Joint Genome Institute"/>
            <person name="Vesth T.C."/>
            <person name="Nybo J."/>
            <person name="Theobald S."/>
            <person name="Brandl J."/>
            <person name="Frisvad J.C."/>
            <person name="Nielsen K.F."/>
            <person name="Lyhne E.K."/>
            <person name="Kogle M.E."/>
            <person name="Kuo A."/>
            <person name="Riley R."/>
            <person name="Clum A."/>
            <person name="Nolan M."/>
            <person name="Lipzen A."/>
            <person name="Salamov A."/>
            <person name="Henrissat B."/>
            <person name="Wiebenga A."/>
            <person name="De Vries R.P."/>
            <person name="Grigoriev I.V."/>
            <person name="Mortensen U.H."/>
            <person name="Andersen M.R."/>
            <person name="Baker S.E."/>
        </authorList>
    </citation>
    <scope>NUCLEOTIDE SEQUENCE [LARGE SCALE GENOMIC DNA]</scope>
    <source>
        <strain evidence="3 4">CBS 117.55</strain>
    </source>
</reference>
<dbReference type="EMBL" id="MSFL01000008">
    <property type="protein sequence ID" value="PWY86166.1"/>
    <property type="molecule type" value="Genomic_DNA"/>
</dbReference>
<feature type="transmembrane region" description="Helical" evidence="2">
    <location>
        <begin position="38"/>
        <end position="57"/>
    </location>
</feature>
<keyword evidence="2" id="KW-1133">Transmembrane helix</keyword>
<evidence type="ECO:0000256" key="1">
    <source>
        <dbReference type="SAM" id="MobiDB-lite"/>
    </source>
</evidence>
<protein>
    <submittedName>
        <fullName evidence="3">Uncharacterized protein</fullName>
    </submittedName>
</protein>
<dbReference type="AlphaFoldDB" id="A0A317WI78"/>
<dbReference type="VEuPathDB" id="FungiDB:BO70DRAFT_360983"/>
<evidence type="ECO:0000313" key="4">
    <source>
        <dbReference type="Proteomes" id="UP000247233"/>
    </source>
</evidence>
<dbReference type="RefSeq" id="XP_025400718.1">
    <property type="nucleotide sequence ID" value="XM_025542934.1"/>
</dbReference>
<feature type="region of interest" description="Disordered" evidence="1">
    <location>
        <begin position="1"/>
        <end position="27"/>
    </location>
</feature>
<dbReference type="GeneID" id="37065171"/>
<organism evidence="3 4">
    <name type="scientific">Aspergillus heteromorphus CBS 117.55</name>
    <dbReference type="NCBI Taxonomy" id="1448321"/>
    <lineage>
        <taxon>Eukaryota</taxon>
        <taxon>Fungi</taxon>
        <taxon>Dikarya</taxon>
        <taxon>Ascomycota</taxon>
        <taxon>Pezizomycotina</taxon>
        <taxon>Eurotiomycetes</taxon>
        <taxon>Eurotiomycetidae</taxon>
        <taxon>Eurotiales</taxon>
        <taxon>Aspergillaceae</taxon>
        <taxon>Aspergillus</taxon>
        <taxon>Aspergillus subgen. Circumdati</taxon>
    </lineage>
</organism>
<keyword evidence="2" id="KW-0472">Membrane</keyword>
<proteinExistence type="predicted"/>